<evidence type="ECO:0000256" key="2">
    <source>
        <dbReference type="ARBA" id="ARBA00004906"/>
    </source>
</evidence>
<dbReference type="GO" id="GO:0016567">
    <property type="term" value="P:protein ubiquitination"/>
    <property type="evidence" value="ECO:0007669"/>
    <property type="project" value="UniProtKB-UniRule"/>
</dbReference>
<dbReference type="Pfam" id="PF25598">
    <property type="entry name" value="ARM_PUB"/>
    <property type="match status" value="1"/>
</dbReference>
<evidence type="ECO:0000256" key="3">
    <source>
        <dbReference type="ARBA" id="ARBA00022679"/>
    </source>
</evidence>
<gene>
    <name evidence="7" type="ORF">DCAR_0520835</name>
</gene>
<dbReference type="InterPro" id="IPR003613">
    <property type="entry name" value="Ubox_domain"/>
</dbReference>
<dbReference type="AlphaFoldDB" id="A0AAF0X455"/>
<dbReference type="InterPro" id="IPR058678">
    <property type="entry name" value="ARM_PUB"/>
</dbReference>
<keyword evidence="3 5" id="KW-0808">Transferase</keyword>
<evidence type="ECO:0000259" key="6">
    <source>
        <dbReference type="PROSITE" id="PS51698"/>
    </source>
</evidence>
<accession>A0AAF0X455</accession>
<dbReference type="Pfam" id="PF04564">
    <property type="entry name" value="U-box"/>
    <property type="match status" value="1"/>
</dbReference>
<comment type="function">
    <text evidence="5">Functions as an E3 ubiquitin ligase.</text>
</comment>
<evidence type="ECO:0000256" key="5">
    <source>
        <dbReference type="RuleBase" id="RU369093"/>
    </source>
</evidence>
<feature type="domain" description="U-box" evidence="6">
    <location>
        <begin position="5"/>
        <end position="81"/>
    </location>
</feature>
<dbReference type="Gene3D" id="1.25.10.10">
    <property type="entry name" value="Leucine-rich Repeat Variant"/>
    <property type="match status" value="1"/>
</dbReference>
<dbReference type="EMBL" id="CP093347">
    <property type="protein sequence ID" value="WOH01451.1"/>
    <property type="molecule type" value="Genomic_DNA"/>
</dbReference>
<evidence type="ECO:0000313" key="8">
    <source>
        <dbReference type="Proteomes" id="UP000077755"/>
    </source>
</evidence>
<dbReference type="CDD" id="cd16655">
    <property type="entry name" value="RING-Ubox_WDSUB1-like"/>
    <property type="match status" value="1"/>
</dbReference>
<dbReference type="GO" id="GO:0061630">
    <property type="term" value="F:ubiquitin protein ligase activity"/>
    <property type="evidence" value="ECO:0007669"/>
    <property type="project" value="UniProtKB-UniRule"/>
</dbReference>
<proteinExistence type="predicted"/>
<reference evidence="7" key="1">
    <citation type="journal article" date="2016" name="Nat. Genet.">
        <title>A high-quality carrot genome assembly provides new insights into carotenoid accumulation and asterid genome evolution.</title>
        <authorList>
            <person name="Iorizzo M."/>
            <person name="Ellison S."/>
            <person name="Senalik D."/>
            <person name="Zeng P."/>
            <person name="Satapoomin P."/>
            <person name="Huang J."/>
            <person name="Bowman M."/>
            <person name="Iovene M."/>
            <person name="Sanseverino W."/>
            <person name="Cavagnaro P."/>
            <person name="Yildiz M."/>
            <person name="Macko-Podgorni A."/>
            <person name="Moranska E."/>
            <person name="Grzebelus E."/>
            <person name="Grzebelus D."/>
            <person name="Ashrafi H."/>
            <person name="Zheng Z."/>
            <person name="Cheng S."/>
            <person name="Spooner D."/>
            <person name="Van Deynze A."/>
            <person name="Simon P."/>
        </authorList>
    </citation>
    <scope>NUCLEOTIDE SEQUENCE</scope>
    <source>
        <tissue evidence="7">Leaf</tissue>
    </source>
</reference>
<organism evidence="7 8">
    <name type="scientific">Daucus carota subsp. sativus</name>
    <name type="common">Carrot</name>
    <dbReference type="NCBI Taxonomy" id="79200"/>
    <lineage>
        <taxon>Eukaryota</taxon>
        <taxon>Viridiplantae</taxon>
        <taxon>Streptophyta</taxon>
        <taxon>Embryophyta</taxon>
        <taxon>Tracheophyta</taxon>
        <taxon>Spermatophyta</taxon>
        <taxon>Magnoliopsida</taxon>
        <taxon>eudicotyledons</taxon>
        <taxon>Gunneridae</taxon>
        <taxon>Pentapetalae</taxon>
        <taxon>asterids</taxon>
        <taxon>campanulids</taxon>
        <taxon>Apiales</taxon>
        <taxon>Apiaceae</taxon>
        <taxon>Apioideae</taxon>
        <taxon>Scandiceae</taxon>
        <taxon>Daucinae</taxon>
        <taxon>Daucus</taxon>
        <taxon>Daucus sect. Daucus</taxon>
    </lineage>
</organism>
<dbReference type="PROSITE" id="PS51698">
    <property type="entry name" value="U_BOX"/>
    <property type="match status" value="1"/>
</dbReference>
<dbReference type="KEGG" id="dcr:108222386"/>
<dbReference type="InterPro" id="IPR011989">
    <property type="entry name" value="ARM-like"/>
</dbReference>
<evidence type="ECO:0000313" key="7">
    <source>
        <dbReference type="EMBL" id="WOH01451.1"/>
    </source>
</evidence>
<evidence type="ECO:0000256" key="4">
    <source>
        <dbReference type="ARBA" id="ARBA00022786"/>
    </source>
</evidence>
<dbReference type="Gene3D" id="3.30.40.10">
    <property type="entry name" value="Zinc/RING finger domain, C3HC4 (zinc finger)"/>
    <property type="match status" value="1"/>
</dbReference>
<dbReference type="PANTHER" id="PTHR22849:SF128">
    <property type="entry name" value="U-BOX DOMAIN-CONTAINING PROTEIN"/>
    <property type="match status" value="1"/>
</dbReference>
<dbReference type="Proteomes" id="UP000077755">
    <property type="component" value="Chromosome 5"/>
</dbReference>
<keyword evidence="4 5" id="KW-0833">Ubl conjugation pathway</keyword>
<name>A0AAF0X455_DAUCS</name>
<dbReference type="SUPFAM" id="SSF57850">
    <property type="entry name" value="RING/U-box"/>
    <property type="match status" value="1"/>
</dbReference>
<dbReference type="EC" id="2.3.2.27" evidence="5"/>
<dbReference type="SUPFAM" id="SSF48371">
    <property type="entry name" value="ARM repeat"/>
    <property type="match status" value="1"/>
</dbReference>
<dbReference type="InterPro" id="IPR045185">
    <property type="entry name" value="PUB22/23/24-like"/>
</dbReference>
<protein>
    <recommendedName>
        <fullName evidence="5 6">U-box domain-containing protein</fullName>
        <ecNumber evidence="5">2.3.2.27</ecNumber>
    </recommendedName>
    <alternativeName>
        <fullName evidence="5">RING-type E3 ubiquitin transferase PUB</fullName>
    </alternativeName>
</protein>
<dbReference type="InterPro" id="IPR016024">
    <property type="entry name" value="ARM-type_fold"/>
</dbReference>
<evidence type="ECO:0000256" key="1">
    <source>
        <dbReference type="ARBA" id="ARBA00000900"/>
    </source>
</evidence>
<dbReference type="SMART" id="SM00504">
    <property type="entry name" value="Ubox"/>
    <property type="match status" value="1"/>
</dbReference>
<comment type="pathway">
    <text evidence="2 5">Protein modification; protein ubiquitination.</text>
</comment>
<dbReference type="InterPro" id="IPR013083">
    <property type="entry name" value="Znf_RING/FYVE/PHD"/>
</dbReference>
<sequence length="412" mass="46209">MEEIDIPSYFICPISLQIMKDPVTAITGITYDRESIEQWLLTADDVVCPATKQPLPRDSDLTPNHTLRRLIQAWCTANADCGIDRIPTPKSPLSMSHVLKLHRQLNIPQLSLSALKLIDVLANENEKNRKCMAEAGTAKAMVAVIVKCFEESRLLGLEEAFRVLHLTWKPSLDNIRVVKENFDLIESILWILQVDHKDDEIEIETSVVLKQFAVLVLKTIIDVASSSLLERLHNNFFYVTVKMLRDDHISEQGIKTMLHILIDLCPWGRNRIKIIEAGAVHELIELELGQPGKHVTELIFCLLAHLCACADGRAQLVKHAVGIALVSKRILRVSPGTDDRAVQVLALIARYSGTDEVLGEMLMVGGVAKLCMVIQASCQDYVKRKAREILRLHNNAWTSSPCIGVYLFTKFA</sequence>
<reference evidence="7" key="2">
    <citation type="submission" date="2022-03" db="EMBL/GenBank/DDBJ databases">
        <title>Draft title - Genomic analysis of global carrot germplasm unveils the trajectory of domestication and the origin of high carotenoid orange carrot.</title>
        <authorList>
            <person name="Iorizzo M."/>
            <person name="Ellison S."/>
            <person name="Senalik D."/>
            <person name="Macko-Podgorni A."/>
            <person name="Grzebelus D."/>
            <person name="Bostan H."/>
            <person name="Rolling W."/>
            <person name="Curaba J."/>
            <person name="Simon P."/>
        </authorList>
    </citation>
    <scope>NUCLEOTIDE SEQUENCE</scope>
    <source>
        <tissue evidence="7">Leaf</tissue>
    </source>
</reference>
<comment type="catalytic activity">
    <reaction evidence="1 5">
        <text>S-ubiquitinyl-[E2 ubiquitin-conjugating enzyme]-L-cysteine + [acceptor protein]-L-lysine = [E2 ubiquitin-conjugating enzyme]-L-cysteine + N(6)-ubiquitinyl-[acceptor protein]-L-lysine.</text>
        <dbReference type="EC" id="2.3.2.27"/>
    </reaction>
</comment>
<keyword evidence="8" id="KW-1185">Reference proteome</keyword>
<dbReference type="PANTHER" id="PTHR22849">
    <property type="entry name" value="WDSAM1 PROTEIN"/>
    <property type="match status" value="1"/>
</dbReference>